<feature type="transmembrane region" description="Helical" evidence="5">
    <location>
        <begin position="25"/>
        <end position="46"/>
    </location>
</feature>
<keyword evidence="8" id="KW-1185">Reference proteome</keyword>
<dbReference type="Pfam" id="PF06271">
    <property type="entry name" value="RDD"/>
    <property type="match status" value="1"/>
</dbReference>
<evidence type="ECO:0000256" key="3">
    <source>
        <dbReference type="ARBA" id="ARBA00022989"/>
    </source>
</evidence>
<evidence type="ECO:0000313" key="7">
    <source>
        <dbReference type="EMBL" id="TWI88177.1"/>
    </source>
</evidence>
<proteinExistence type="predicted"/>
<gene>
    <name evidence="7" type="ORF">LX66_2253</name>
</gene>
<sequence>MAAIKIPTAFNIDLEFEASDIGQRFVAWLIDLAIRAAYVCLIWIVVANIQWSGQSGAVFAFWTILIPVSLYFLLFEIVMKGQSPGKKALGIKVVSLLGNPPSFSQHMIRWVFRLLETPFLIWGIIPIIAIARSKYNQRLGDLVAGTIVVNTKTKSSLNDTIFRDISQADYQPRFPQILRLSDKDLNKVKELMDRALQSGNQELAAKVAYRVRDVLKIETDMEHMQFLETLLNDYNYYVTKE</sequence>
<keyword evidence="3 5" id="KW-1133">Transmembrane helix</keyword>
<comment type="subcellular location">
    <subcellularLocation>
        <location evidence="1">Membrane</location>
        <topology evidence="1">Multi-pass membrane protein</topology>
    </subcellularLocation>
</comment>
<dbReference type="AlphaFoldDB" id="A0A562T3Q0"/>
<protein>
    <submittedName>
        <fullName evidence="7">Putative RDD family membrane protein YckC</fullName>
    </submittedName>
</protein>
<dbReference type="Proteomes" id="UP000316778">
    <property type="component" value="Unassembled WGS sequence"/>
</dbReference>
<name>A0A562T3Q0_CHIJA</name>
<evidence type="ECO:0000256" key="4">
    <source>
        <dbReference type="ARBA" id="ARBA00023136"/>
    </source>
</evidence>
<comment type="caution">
    <text evidence="7">The sequence shown here is derived from an EMBL/GenBank/DDBJ whole genome shotgun (WGS) entry which is preliminary data.</text>
</comment>
<dbReference type="RefSeq" id="WP_145713171.1">
    <property type="nucleotide sequence ID" value="NZ_BAAAFY010000001.1"/>
</dbReference>
<feature type="domain" description="RDD" evidence="6">
    <location>
        <begin position="20"/>
        <end position="145"/>
    </location>
</feature>
<accession>A0A562T3Q0</accession>
<dbReference type="PANTHER" id="PTHR38480">
    <property type="entry name" value="SLR0254 PROTEIN"/>
    <property type="match status" value="1"/>
</dbReference>
<keyword evidence="4 5" id="KW-0472">Membrane</keyword>
<feature type="transmembrane region" description="Helical" evidence="5">
    <location>
        <begin position="110"/>
        <end position="131"/>
    </location>
</feature>
<dbReference type="PANTHER" id="PTHR38480:SF1">
    <property type="entry name" value="SLR0254 PROTEIN"/>
    <property type="match status" value="1"/>
</dbReference>
<dbReference type="InterPro" id="IPR010432">
    <property type="entry name" value="RDD"/>
</dbReference>
<evidence type="ECO:0000256" key="2">
    <source>
        <dbReference type="ARBA" id="ARBA00022692"/>
    </source>
</evidence>
<dbReference type="OrthoDB" id="9814143at2"/>
<evidence type="ECO:0000259" key="6">
    <source>
        <dbReference type="Pfam" id="PF06271"/>
    </source>
</evidence>
<evidence type="ECO:0000313" key="8">
    <source>
        <dbReference type="Proteomes" id="UP000316778"/>
    </source>
</evidence>
<feature type="transmembrane region" description="Helical" evidence="5">
    <location>
        <begin position="58"/>
        <end position="79"/>
    </location>
</feature>
<evidence type="ECO:0000256" key="1">
    <source>
        <dbReference type="ARBA" id="ARBA00004141"/>
    </source>
</evidence>
<keyword evidence="2 5" id="KW-0812">Transmembrane</keyword>
<reference evidence="7 8" key="1">
    <citation type="journal article" date="2013" name="Stand. Genomic Sci.">
        <title>Genomic Encyclopedia of Type Strains, Phase I: The one thousand microbial genomes (KMG-I) project.</title>
        <authorList>
            <person name="Kyrpides N.C."/>
            <person name="Woyke T."/>
            <person name="Eisen J.A."/>
            <person name="Garrity G."/>
            <person name="Lilburn T.G."/>
            <person name="Beck B.J."/>
            <person name="Whitman W.B."/>
            <person name="Hugenholtz P."/>
            <person name="Klenk H.P."/>
        </authorList>
    </citation>
    <scope>NUCLEOTIDE SEQUENCE [LARGE SCALE GENOMIC DNA]</scope>
    <source>
        <strain evidence="7 8">DSM 13484</strain>
    </source>
</reference>
<evidence type="ECO:0000256" key="5">
    <source>
        <dbReference type="SAM" id="Phobius"/>
    </source>
</evidence>
<dbReference type="EMBL" id="VLLG01000003">
    <property type="protein sequence ID" value="TWI88177.1"/>
    <property type="molecule type" value="Genomic_DNA"/>
</dbReference>
<organism evidence="7 8">
    <name type="scientific">Chitinophaga japonensis</name>
    <name type="common">Flexibacter japonensis</name>
    <dbReference type="NCBI Taxonomy" id="104662"/>
    <lineage>
        <taxon>Bacteria</taxon>
        <taxon>Pseudomonadati</taxon>
        <taxon>Bacteroidota</taxon>
        <taxon>Chitinophagia</taxon>
        <taxon>Chitinophagales</taxon>
        <taxon>Chitinophagaceae</taxon>
        <taxon>Chitinophaga</taxon>
    </lineage>
</organism>
<dbReference type="GO" id="GO:0016020">
    <property type="term" value="C:membrane"/>
    <property type="evidence" value="ECO:0007669"/>
    <property type="project" value="UniProtKB-SubCell"/>
</dbReference>